<comment type="caution">
    <text evidence="2">The sequence shown here is derived from an EMBL/GenBank/DDBJ whole genome shotgun (WGS) entry which is preliminary data.</text>
</comment>
<reference evidence="2 3" key="1">
    <citation type="submission" date="2016-03" db="EMBL/GenBank/DDBJ databases">
        <title>Draft genome sequence of Paenibacillus glacialis DSM 22343.</title>
        <authorList>
            <person name="Shin S.-K."/>
            <person name="Yi H."/>
        </authorList>
    </citation>
    <scope>NUCLEOTIDE SEQUENCE [LARGE SCALE GENOMIC DNA]</scope>
    <source>
        <strain evidence="2 3">DSM 22343</strain>
    </source>
</reference>
<organism evidence="2 3">
    <name type="scientific">Paenibacillus glacialis</name>
    <dbReference type="NCBI Taxonomy" id="494026"/>
    <lineage>
        <taxon>Bacteria</taxon>
        <taxon>Bacillati</taxon>
        <taxon>Bacillota</taxon>
        <taxon>Bacilli</taxon>
        <taxon>Bacillales</taxon>
        <taxon>Paenibacillaceae</taxon>
        <taxon>Paenibacillus</taxon>
    </lineage>
</organism>
<name>A0A168NTH5_9BACL</name>
<dbReference type="Pfam" id="PF12146">
    <property type="entry name" value="Hydrolase_4"/>
    <property type="match status" value="1"/>
</dbReference>
<dbReference type="AlphaFoldDB" id="A0A168NTH5"/>
<dbReference type="InterPro" id="IPR051044">
    <property type="entry name" value="MAG_DAG_Lipase"/>
</dbReference>
<evidence type="ECO:0000313" key="3">
    <source>
        <dbReference type="Proteomes" id="UP000076967"/>
    </source>
</evidence>
<dbReference type="Gene3D" id="3.40.50.1820">
    <property type="entry name" value="alpha/beta hydrolase"/>
    <property type="match status" value="1"/>
</dbReference>
<dbReference type="InterPro" id="IPR029058">
    <property type="entry name" value="AB_hydrolase_fold"/>
</dbReference>
<dbReference type="InterPro" id="IPR022742">
    <property type="entry name" value="Hydrolase_4"/>
</dbReference>
<dbReference type="STRING" id="494026.PGLA_01500"/>
<gene>
    <name evidence="2" type="ORF">PGLA_01500</name>
</gene>
<keyword evidence="2" id="KW-0378">Hydrolase</keyword>
<dbReference type="Proteomes" id="UP000076967">
    <property type="component" value="Unassembled WGS sequence"/>
</dbReference>
<evidence type="ECO:0000313" key="2">
    <source>
        <dbReference type="EMBL" id="OAB46096.1"/>
    </source>
</evidence>
<dbReference type="GO" id="GO:0016787">
    <property type="term" value="F:hydrolase activity"/>
    <property type="evidence" value="ECO:0007669"/>
    <property type="project" value="UniProtKB-KW"/>
</dbReference>
<sequence>MLEKRSFTLLNRQGLTLHIYEWLPEVSVPLKGVVQIVHGMAETADRYSRVASALCDSGYGVYAHDQRGHGKTAKSIEDLGDCGEDCFHGMFNDILELSALLRDKYDGIPHYLFGHSMGSFLTQRVIEHHSEQYSGFILSGTNGPRSNLGLAESVAQIQIRLQGAPHHSLLLNALVFGRYNKHISPVRTPFDWLSRDEDEVDKYIQDPYCGEVCTAGFFRDFFGLLRDIQKPSSYRKIQKDKPIYLFAGDQDPVGSYGKGVTRLYQIYLKLGISDVECRLYPGGRHEMLNETNRDEVTSDLLNWLARHT</sequence>
<accession>A0A168NTH5</accession>
<dbReference type="EMBL" id="LVJH01000002">
    <property type="protein sequence ID" value="OAB46096.1"/>
    <property type="molecule type" value="Genomic_DNA"/>
</dbReference>
<proteinExistence type="predicted"/>
<protein>
    <submittedName>
        <fullName evidence="2">Alpha/beta hydrolase</fullName>
    </submittedName>
</protein>
<dbReference type="SUPFAM" id="SSF53474">
    <property type="entry name" value="alpha/beta-Hydrolases"/>
    <property type="match status" value="1"/>
</dbReference>
<feature type="domain" description="Serine aminopeptidase S33" evidence="1">
    <location>
        <begin position="30"/>
        <end position="292"/>
    </location>
</feature>
<dbReference type="PANTHER" id="PTHR11614">
    <property type="entry name" value="PHOSPHOLIPASE-RELATED"/>
    <property type="match status" value="1"/>
</dbReference>
<evidence type="ECO:0000259" key="1">
    <source>
        <dbReference type="Pfam" id="PF12146"/>
    </source>
</evidence>
<dbReference type="OrthoDB" id="9806902at2"/>
<keyword evidence="3" id="KW-1185">Reference proteome</keyword>